<dbReference type="PROSITE" id="PS50887">
    <property type="entry name" value="GGDEF"/>
    <property type="match status" value="1"/>
</dbReference>
<organism evidence="3 4">
    <name type="scientific">Clostridium perfringens (strain 13 / Type A)</name>
    <dbReference type="NCBI Taxonomy" id="195102"/>
    <lineage>
        <taxon>Bacteria</taxon>
        <taxon>Bacillati</taxon>
        <taxon>Bacillota</taxon>
        <taxon>Clostridia</taxon>
        <taxon>Eubacteriales</taxon>
        <taxon>Clostridiaceae</taxon>
        <taxon>Clostridium</taxon>
    </lineage>
</organism>
<dbReference type="PANTHER" id="PTHR45138">
    <property type="entry name" value="REGULATORY COMPONENTS OF SENSORY TRANSDUCTION SYSTEM"/>
    <property type="match status" value="1"/>
</dbReference>
<dbReference type="Pfam" id="PF00990">
    <property type="entry name" value="GGDEF"/>
    <property type="match status" value="1"/>
</dbReference>
<dbReference type="KEGG" id="cpe:CPE1007"/>
<dbReference type="Proteomes" id="UP000000818">
    <property type="component" value="Chromosome"/>
</dbReference>
<gene>
    <name evidence="3" type="ordered locus">CPE1007</name>
</gene>
<dbReference type="InterPro" id="IPR029787">
    <property type="entry name" value="Nucleotide_cyclase"/>
</dbReference>
<feature type="domain" description="GGDEF" evidence="2">
    <location>
        <begin position="107"/>
        <end position="195"/>
    </location>
</feature>
<evidence type="ECO:0000313" key="3">
    <source>
        <dbReference type="EMBL" id="BAB80713.1"/>
    </source>
</evidence>
<dbReference type="HOGENOM" id="CLU_1394222_0_0_9"/>
<dbReference type="InterPro" id="IPR050469">
    <property type="entry name" value="Diguanylate_Cyclase"/>
</dbReference>
<dbReference type="InterPro" id="IPR043128">
    <property type="entry name" value="Rev_trsase/Diguanyl_cyclase"/>
</dbReference>
<reference evidence="3 4" key="1">
    <citation type="journal article" date="2002" name="Proc. Natl. Acad. Sci. U.S.A.">
        <title>Complete genome sequence of Clostridium perfringens, an anaerobic flesh-eater.</title>
        <authorList>
            <person name="Shimizu T."/>
            <person name="Ohtani K."/>
            <person name="Hirakawa H."/>
            <person name="Ohshima K."/>
            <person name="Yamashita A."/>
            <person name="Shiba T."/>
            <person name="Ogasawara N."/>
            <person name="Hattori M."/>
            <person name="Kuhara S."/>
            <person name="Hayashi H."/>
        </authorList>
    </citation>
    <scope>NUCLEOTIDE SEQUENCE [LARGE SCALE GENOMIC DNA]</scope>
    <source>
        <strain evidence="4">13 / Type A</strain>
    </source>
</reference>
<dbReference type="AlphaFoldDB" id="Q8XLN4"/>
<dbReference type="GO" id="GO:0052621">
    <property type="term" value="F:diguanylate cyclase activity"/>
    <property type="evidence" value="ECO:0007669"/>
    <property type="project" value="TreeGrafter"/>
</dbReference>
<dbReference type="RefSeq" id="WP_011010168.1">
    <property type="nucleotide sequence ID" value="NC_003366.1"/>
</dbReference>
<evidence type="ECO:0000259" key="2">
    <source>
        <dbReference type="PROSITE" id="PS50887"/>
    </source>
</evidence>
<dbReference type="InterPro" id="IPR000160">
    <property type="entry name" value="GGDEF_dom"/>
</dbReference>
<dbReference type="PANTHER" id="PTHR45138:SF9">
    <property type="entry name" value="DIGUANYLATE CYCLASE DGCM-RELATED"/>
    <property type="match status" value="1"/>
</dbReference>
<protein>
    <recommendedName>
        <fullName evidence="2">GGDEF domain-containing protein</fullName>
    </recommendedName>
</protein>
<evidence type="ECO:0000313" key="4">
    <source>
        <dbReference type="Proteomes" id="UP000000818"/>
    </source>
</evidence>
<dbReference type="EMBL" id="BA000016">
    <property type="protein sequence ID" value="BAB80713.1"/>
    <property type="molecule type" value="Genomic_DNA"/>
</dbReference>
<dbReference type="SUPFAM" id="SSF55073">
    <property type="entry name" value="Nucleotide cyclase"/>
    <property type="match status" value="1"/>
</dbReference>
<proteinExistence type="predicted"/>
<feature type="transmembrane region" description="Helical" evidence="1">
    <location>
        <begin position="7"/>
        <end position="25"/>
    </location>
</feature>
<feature type="transmembrane region" description="Helical" evidence="1">
    <location>
        <begin position="31"/>
        <end position="51"/>
    </location>
</feature>
<evidence type="ECO:0000256" key="1">
    <source>
        <dbReference type="SAM" id="Phobius"/>
    </source>
</evidence>
<dbReference type="NCBIfam" id="TIGR00254">
    <property type="entry name" value="GGDEF"/>
    <property type="match status" value="1"/>
</dbReference>
<keyword evidence="1" id="KW-1133">Transmembrane helix</keyword>
<dbReference type="STRING" id="195102.gene:10490270"/>
<accession>Q8XLN4</accession>
<name>Q8XLN4_CLOPE</name>
<keyword evidence="1" id="KW-0472">Membrane</keyword>
<sequence length="195" mass="22729">MNKVLKGNLIFLSFILLVTLIFIERYNGENILLILSLIFYLEIIFITREFLKYINLGQAIKNRSIFSREHKNKNKFINKVLLEEKLDPLSNVFTRFEFKNNLEMWKGEYTLFLIDLRKFSLINDALGRGKGDEVLREFGNGLNNISKSLASKNLYGVYGGEEFLVAINSKNKEDIIEVLNKLDNLKKIRLNSLNK</sequence>
<dbReference type="Gene3D" id="3.30.70.270">
    <property type="match status" value="1"/>
</dbReference>
<keyword evidence="1" id="KW-0812">Transmembrane</keyword>